<dbReference type="RefSeq" id="WP_187686464.1">
    <property type="nucleotide sequence ID" value="NZ_AP023396.1"/>
</dbReference>
<evidence type="ECO:0000313" key="2">
    <source>
        <dbReference type="Proteomes" id="UP000516173"/>
    </source>
</evidence>
<evidence type="ECO:0000313" key="1">
    <source>
        <dbReference type="EMBL" id="BCK52816.1"/>
    </source>
</evidence>
<name>A0A7G1KE16_9NOCA</name>
<dbReference type="GeneID" id="80345209"/>
<dbReference type="EMBL" id="AP023396">
    <property type="protein sequence ID" value="BCK52816.1"/>
    <property type="molecule type" value="Genomic_DNA"/>
</dbReference>
<organism evidence="1 2">
    <name type="scientific">Nocardia wallacei</name>
    <dbReference type="NCBI Taxonomy" id="480035"/>
    <lineage>
        <taxon>Bacteria</taxon>
        <taxon>Bacillati</taxon>
        <taxon>Actinomycetota</taxon>
        <taxon>Actinomycetes</taxon>
        <taxon>Mycobacteriales</taxon>
        <taxon>Nocardiaceae</taxon>
        <taxon>Nocardia</taxon>
    </lineage>
</organism>
<keyword evidence="2" id="KW-1185">Reference proteome</keyword>
<dbReference type="Proteomes" id="UP000516173">
    <property type="component" value="Chromosome"/>
</dbReference>
<dbReference type="AlphaFoldDB" id="A0A7G1KE16"/>
<accession>A0A7G1KE16</accession>
<proteinExistence type="predicted"/>
<dbReference type="PANTHER" id="PTHR34613:SF1">
    <property type="entry name" value="SLL6017 PROTEIN"/>
    <property type="match status" value="1"/>
</dbReference>
<protein>
    <recommendedName>
        <fullName evidence="3">DUF4351 domain-containing protein</fullName>
    </recommendedName>
</protein>
<dbReference type="PANTHER" id="PTHR34613">
    <property type="entry name" value="SLL0800 PROTEIN"/>
    <property type="match status" value="1"/>
</dbReference>
<reference evidence="1 2" key="1">
    <citation type="submission" date="2020-08" db="EMBL/GenBank/DDBJ databases">
        <title>Genome Sequencing of Nocardia wallacei strain FMUON74 and assembly.</title>
        <authorList>
            <person name="Toyokawa M."/>
            <person name="Uesaka K."/>
        </authorList>
    </citation>
    <scope>NUCLEOTIDE SEQUENCE [LARGE SCALE GENOMIC DNA]</scope>
    <source>
        <strain evidence="1 2">FMUON74</strain>
    </source>
</reference>
<gene>
    <name evidence="1" type="ORF">NWFMUON74_05880</name>
</gene>
<dbReference type="KEGG" id="nwl:NWFMUON74_05880"/>
<evidence type="ECO:0008006" key="3">
    <source>
        <dbReference type="Google" id="ProtNLM"/>
    </source>
</evidence>
<sequence>MPSAMHEVLADLFRHRPLLAAELLQRVLDTPLPEFTDARLEGGDFPDIDPTEYRADAVIALTSNGTTALAIVVEAQLRPDPGKPWSWPVYLTTLRARLRCAVVLLVVCPSNRTAAWCRTPIPLAPGCVLTPVVIGPTEVPVITDPASALENPEMTVLSAITHRNDDARDKILSVVASTIVDVPNGEMYIDLVMAVLPKAARDMLETLMSTGTYEYKSEFARRYYDRGEAQGEARGEARGEAKTLLKVLRHRFSVPDSVAQRVEGCTDIEQLDTWTDRALSADTLDEVFEG</sequence>